<keyword evidence="10 11" id="KW-0472">Membrane</keyword>
<keyword evidence="4 11" id="KW-0812">Transmembrane</keyword>
<organism evidence="13 14">
    <name type="scientific">Mitosporidium daphniae</name>
    <dbReference type="NCBI Taxonomy" id="1485682"/>
    <lineage>
        <taxon>Eukaryota</taxon>
        <taxon>Fungi</taxon>
        <taxon>Fungi incertae sedis</taxon>
        <taxon>Microsporidia</taxon>
        <taxon>Mitosporidium</taxon>
    </lineage>
</organism>
<keyword evidence="14" id="KW-1185">Reference proteome</keyword>
<dbReference type="InterPro" id="IPR018108">
    <property type="entry name" value="MCP_transmembrane"/>
</dbReference>
<dbReference type="EMBL" id="JMKJ01000041">
    <property type="protein sequence ID" value="KGG52773.1"/>
    <property type="molecule type" value="Genomic_DNA"/>
</dbReference>
<dbReference type="FunFam" id="1.50.40.10:FF:000005">
    <property type="entry name" value="Mitochondrial phosphate carrier protein 2"/>
    <property type="match status" value="1"/>
</dbReference>
<evidence type="ECO:0000256" key="9">
    <source>
        <dbReference type="ARBA" id="ARBA00023128"/>
    </source>
</evidence>
<evidence type="ECO:0000256" key="3">
    <source>
        <dbReference type="ARBA" id="ARBA00022448"/>
    </source>
</evidence>
<dbReference type="GO" id="GO:0005315">
    <property type="term" value="F:phosphate transmembrane transporter activity"/>
    <property type="evidence" value="ECO:0007669"/>
    <property type="project" value="InterPro"/>
</dbReference>
<evidence type="ECO:0000256" key="11">
    <source>
        <dbReference type="PROSITE-ProRule" id="PRU00282"/>
    </source>
</evidence>
<evidence type="ECO:0000256" key="6">
    <source>
        <dbReference type="ARBA" id="ARBA00022792"/>
    </source>
</evidence>
<evidence type="ECO:0000256" key="5">
    <source>
        <dbReference type="ARBA" id="ARBA00022737"/>
    </source>
</evidence>
<evidence type="ECO:0000256" key="12">
    <source>
        <dbReference type="RuleBase" id="RU000488"/>
    </source>
</evidence>
<dbReference type="GO" id="GO:0005743">
    <property type="term" value="C:mitochondrial inner membrane"/>
    <property type="evidence" value="ECO:0007669"/>
    <property type="project" value="UniProtKB-SubCell"/>
</dbReference>
<comment type="caution">
    <text evidence="13">The sequence shown here is derived from an EMBL/GenBank/DDBJ whole genome shotgun (WGS) entry which is preliminary data.</text>
</comment>
<dbReference type="Proteomes" id="UP000029725">
    <property type="component" value="Unassembled WGS sequence"/>
</dbReference>
<keyword evidence="7" id="KW-0809">Transit peptide</keyword>
<proteinExistence type="inferred from homology"/>
<gene>
    <name evidence="13" type="ORF">DI09_137p80</name>
</gene>
<reference evidence="13 14" key="1">
    <citation type="submission" date="2014-04" db="EMBL/GenBank/DDBJ databases">
        <title>A new species of microsporidia sheds light on the evolution of extreme parasitism.</title>
        <authorList>
            <person name="Haag K.L."/>
            <person name="James T.Y."/>
            <person name="Larsson R."/>
            <person name="Schaer T.M."/>
            <person name="Refardt D."/>
            <person name="Pombert J.-F."/>
            <person name="Ebert D."/>
        </authorList>
    </citation>
    <scope>NUCLEOTIDE SEQUENCE [LARGE SCALE GENOMIC DNA]</scope>
    <source>
        <strain evidence="13 14">UGP3</strain>
        <tissue evidence="13">Spores</tissue>
    </source>
</reference>
<dbReference type="GeneID" id="25258347"/>
<dbReference type="OrthoDB" id="427452at2759"/>
<dbReference type="SUPFAM" id="SSF103506">
    <property type="entry name" value="Mitochondrial carrier"/>
    <property type="match status" value="1"/>
</dbReference>
<sequence length="317" mass="34413">MAAEKLSMASSSPCSKTKKIELYTPQFYASCAIGGMLSCGLTHLLVTPLDLVNPKIYSSVLDGWTQIYRSRGFPALFEGWGPTAIGYSFQGACKFGFYEFFKKEFTDAVGEDVAFKYRTGLYLAASASAEVIADVALCPWEAIKVRMQTSATPYASGVRSAGAKLLASEGISSLYKGLAPLWMRQVPYTMMKFACFETTVEAIYRYVLSAKPKHEYNKLQQLGATFAAGYWAGIFCAVVSHPADTVVSKLNQSNSGGAAKVLQDLGFRGVWRGLGPRIVMVGTLTALQWFIYDTFKVYIGLPTSGAAPAAPASLKRE</sequence>
<evidence type="ECO:0000256" key="10">
    <source>
        <dbReference type="ARBA" id="ARBA00023136"/>
    </source>
</evidence>
<feature type="repeat" description="Solcar" evidence="11">
    <location>
        <begin position="220"/>
        <end position="298"/>
    </location>
</feature>
<evidence type="ECO:0000256" key="1">
    <source>
        <dbReference type="ARBA" id="ARBA00004448"/>
    </source>
</evidence>
<dbReference type="InterPro" id="IPR044677">
    <property type="entry name" value="SLC25A3/Pic2/Mir1-like"/>
</dbReference>
<dbReference type="GO" id="GO:1990547">
    <property type="term" value="P:mitochondrial phosphate ion transmembrane transport"/>
    <property type="evidence" value="ECO:0007669"/>
    <property type="project" value="InterPro"/>
</dbReference>
<evidence type="ECO:0000256" key="4">
    <source>
        <dbReference type="ARBA" id="ARBA00022692"/>
    </source>
</evidence>
<evidence type="ECO:0000256" key="7">
    <source>
        <dbReference type="ARBA" id="ARBA00022946"/>
    </source>
</evidence>
<evidence type="ECO:0000313" key="14">
    <source>
        <dbReference type="Proteomes" id="UP000029725"/>
    </source>
</evidence>
<keyword evidence="3 12" id="KW-0813">Transport</keyword>
<dbReference type="PANTHER" id="PTHR45671">
    <property type="entry name" value="SOLUTE CARRIER FAMILY 25 (MITOCHONDRIAL CARRIER PHOSPHATE CARRIER), MEMBER 3, LIKE-RELATED-RELATED"/>
    <property type="match status" value="1"/>
</dbReference>
<dbReference type="Gene3D" id="1.50.40.10">
    <property type="entry name" value="Mitochondrial carrier domain"/>
    <property type="match status" value="1"/>
</dbReference>
<dbReference type="PROSITE" id="PS50920">
    <property type="entry name" value="SOLCAR"/>
    <property type="match status" value="3"/>
</dbReference>
<accession>A0A098VUH7</accession>
<dbReference type="PANTHER" id="PTHR45671:SF10">
    <property type="entry name" value="SOLUTE CARRIER FAMILY 25 MEMBER 3"/>
    <property type="match status" value="1"/>
</dbReference>
<keyword evidence="8" id="KW-1133">Transmembrane helix</keyword>
<protein>
    <submittedName>
        <fullName evidence="13">Mitochondrial phosphate carrier protein 2</fullName>
    </submittedName>
</protein>
<dbReference type="InterPro" id="IPR023395">
    <property type="entry name" value="MCP_dom_sf"/>
</dbReference>
<evidence type="ECO:0000313" key="13">
    <source>
        <dbReference type="EMBL" id="KGG52773.1"/>
    </source>
</evidence>
<feature type="repeat" description="Solcar" evidence="11">
    <location>
        <begin position="26"/>
        <end position="104"/>
    </location>
</feature>
<dbReference type="VEuPathDB" id="MicrosporidiaDB:DI09_137p80"/>
<keyword evidence="5" id="KW-0677">Repeat</keyword>
<keyword evidence="9" id="KW-0496">Mitochondrion</keyword>
<evidence type="ECO:0000256" key="8">
    <source>
        <dbReference type="ARBA" id="ARBA00022989"/>
    </source>
</evidence>
<keyword evidence="6" id="KW-0999">Mitochondrion inner membrane</keyword>
<dbReference type="Pfam" id="PF00153">
    <property type="entry name" value="Mito_carr"/>
    <property type="match status" value="3"/>
</dbReference>
<dbReference type="HOGENOM" id="CLU_039456_2_0_1"/>
<dbReference type="RefSeq" id="XP_013239209.1">
    <property type="nucleotide sequence ID" value="XM_013383755.1"/>
</dbReference>
<evidence type="ECO:0000256" key="2">
    <source>
        <dbReference type="ARBA" id="ARBA00006375"/>
    </source>
</evidence>
<name>A0A098VUH7_9MICR</name>
<comment type="similarity">
    <text evidence="2 12">Belongs to the mitochondrial carrier (TC 2.A.29) family.</text>
</comment>
<dbReference type="AlphaFoldDB" id="A0A098VUH7"/>
<comment type="subcellular location">
    <subcellularLocation>
        <location evidence="1">Mitochondrion inner membrane</location>
        <topology evidence="1">Multi-pass membrane protein</topology>
    </subcellularLocation>
</comment>
<feature type="repeat" description="Solcar" evidence="11">
    <location>
        <begin position="117"/>
        <end position="202"/>
    </location>
</feature>